<comment type="caution">
    <text evidence="1">The sequence shown here is derived from an EMBL/GenBank/DDBJ whole genome shotgun (WGS) entry which is preliminary data.</text>
</comment>
<protein>
    <submittedName>
        <fullName evidence="1">Uncharacterized protein</fullName>
    </submittedName>
</protein>
<gene>
    <name evidence="1" type="ORF">GCM10023216_08960</name>
</gene>
<dbReference type="RefSeq" id="WP_172148132.1">
    <property type="nucleotide sequence ID" value="NZ_BAABID010000004.1"/>
</dbReference>
<proteinExistence type="predicted"/>
<sequence>MTRTLQTLGIDVDLRTHPWRYPGPAAPSSGLLSGGSFHELRRDDGTWTDADGTGLEALLDDAGVPGLDDRQAVVAIGSNASPAVMHRKFTRLEVSTTVPMLAGDLAGVGLGHIPRVNPAGYVAAVPLVAPGGRTAVVVSLLTPAQADALDATEQSYARCAGGDGLTVAGHDEPWSLYVSELGAIGGTDGLPLPLGTQSDLWDRLRTDPVLAGLAGDGDHREVARRLAADGSLRDRVRAHLVTHDRVVPTGMEDLLPTA</sequence>
<evidence type="ECO:0000313" key="2">
    <source>
        <dbReference type="Proteomes" id="UP001500956"/>
    </source>
</evidence>
<dbReference type="EMBL" id="BAABID010000004">
    <property type="protein sequence ID" value="GAA4721921.1"/>
    <property type="molecule type" value="Genomic_DNA"/>
</dbReference>
<evidence type="ECO:0000313" key="1">
    <source>
        <dbReference type="EMBL" id="GAA4721921.1"/>
    </source>
</evidence>
<reference evidence="2" key="1">
    <citation type="journal article" date="2019" name="Int. J. Syst. Evol. Microbiol.">
        <title>The Global Catalogue of Microorganisms (GCM) 10K type strain sequencing project: providing services to taxonomists for standard genome sequencing and annotation.</title>
        <authorList>
            <consortium name="The Broad Institute Genomics Platform"/>
            <consortium name="The Broad Institute Genome Sequencing Center for Infectious Disease"/>
            <person name="Wu L."/>
            <person name="Ma J."/>
        </authorList>
    </citation>
    <scope>NUCLEOTIDE SEQUENCE [LARGE SCALE GENOMIC DNA]</scope>
    <source>
        <strain evidence="2">JCM 18063</strain>
    </source>
</reference>
<accession>A0ABP8Y4U4</accession>
<organism evidence="1 2">
    <name type="scientific">Isoptericola chiayiensis</name>
    <dbReference type="NCBI Taxonomy" id="579446"/>
    <lineage>
        <taxon>Bacteria</taxon>
        <taxon>Bacillati</taxon>
        <taxon>Actinomycetota</taxon>
        <taxon>Actinomycetes</taxon>
        <taxon>Micrococcales</taxon>
        <taxon>Promicromonosporaceae</taxon>
        <taxon>Isoptericola</taxon>
    </lineage>
</organism>
<dbReference type="Proteomes" id="UP001500956">
    <property type="component" value="Unassembled WGS sequence"/>
</dbReference>
<name>A0ABP8Y4U4_9MICO</name>
<keyword evidence="2" id="KW-1185">Reference proteome</keyword>